<dbReference type="Pfam" id="PF13673">
    <property type="entry name" value="Acetyltransf_10"/>
    <property type="match status" value="1"/>
</dbReference>
<dbReference type="CDD" id="cd04301">
    <property type="entry name" value="NAT_SF"/>
    <property type="match status" value="1"/>
</dbReference>
<evidence type="ECO:0000313" key="3">
    <source>
        <dbReference type="Proteomes" id="UP000284177"/>
    </source>
</evidence>
<keyword evidence="2" id="KW-0808">Transferase</keyword>
<dbReference type="GO" id="GO:0004343">
    <property type="term" value="F:glucosamine 6-phosphate N-acetyltransferase activity"/>
    <property type="evidence" value="ECO:0007669"/>
    <property type="project" value="TreeGrafter"/>
</dbReference>
<dbReference type="InterPro" id="IPR039143">
    <property type="entry name" value="GNPNAT1-like"/>
</dbReference>
<organism evidence="2 3">
    <name type="scientific">Thermohalobacter berrensis</name>
    <dbReference type="NCBI Taxonomy" id="99594"/>
    <lineage>
        <taxon>Bacteria</taxon>
        <taxon>Bacillati</taxon>
        <taxon>Bacillota</taxon>
        <taxon>Tissierellia</taxon>
        <taxon>Tissierellales</taxon>
        <taxon>Thermohalobacteraceae</taxon>
        <taxon>Thermohalobacter</taxon>
    </lineage>
</organism>
<reference evidence="2 3" key="1">
    <citation type="submission" date="2016-08" db="EMBL/GenBank/DDBJ databases">
        <title>Novel Firmicutes and Novel Genomes.</title>
        <authorList>
            <person name="Poppleton D.I."/>
            <person name="Gribaldo S."/>
        </authorList>
    </citation>
    <scope>NUCLEOTIDE SEQUENCE [LARGE SCALE GENOMIC DNA]</scope>
    <source>
        <strain evidence="2 3">CTT3</strain>
    </source>
</reference>
<dbReference type="PANTHER" id="PTHR13355">
    <property type="entry name" value="GLUCOSAMINE 6-PHOSPHATE N-ACETYLTRANSFERASE"/>
    <property type="match status" value="1"/>
</dbReference>
<evidence type="ECO:0000313" key="2">
    <source>
        <dbReference type="EMBL" id="RKD34386.1"/>
    </source>
</evidence>
<feature type="domain" description="N-acetyltransferase" evidence="1">
    <location>
        <begin position="6"/>
        <end position="150"/>
    </location>
</feature>
<dbReference type="SUPFAM" id="SSF55729">
    <property type="entry name" value="Acyl-CoA N-acyltransferases (Nat)"/>
    <property type="match status" value="1"/>
</dbReference>
<dbReference type="Gene3D" id="3.40.630.30">
    <property type="match status" value="1"/>
</dbReference>
<dbReference type="PROSITE" id="PS51186">
    <property type="entry name" value="GNAT"/>
    <property type="match status" value="1"/>
</dbReference>
<name>A0A419TA89_9FIRM</name>
<gene>
    <name evidence="2" type="ORF">BET03_00710</name>
</gene>
<accession>A0A419TA89</accession>
<evidence type="ECO:0000259" key="1">
    <source>
        <dbReference type="PROSITE" id="PS51186"/>
    </source>
</evidence>
<dbReference type="InterPro" id="IPR000182">
    <property type="entry name" value="GNAT_dom"/>
</dbReference>
<protein>
    <submittedName>
        <fullName evidence="2">GNAT family N-acetyltransferase</fullName>
    </submittedName>
</protein>
<dbReference type="EMBL" id="MCIB01000001">
    <property type="protein sequence ID" value="RKD34386.1"/>
    <property type="molecule type" value="Genomic_DNA"/>
</dbReference>
<dbReference type="InterPro" id="IPR016181">
    <property type="entry name" value="Acyl_CoA_acyltransferase"/>
</dbReference>
<proteinExistence type="predicted"/>
<dbReference type="Proteomes" id="UP000284177">
    <property type="component" value="Unassembled WGS sequence"/>
</dbReference>
<sequence>MEWKIKHFNELTTNGLYEIIKQRINVFVVEQKCPYFECDDKDLDSYHIYATDNNEIVAYARIIPPGVSYKEASIGRVLVKKDYRGNGLGRSLMERAIKYIIDELREDRIRISAQEYLLNFYKSLGFKAVSGTYLEDGIPHIEMLYEKKIIK</sequence>
<dbReference type="AlphaFoldDB" id="A0A419TA89"/>
<keyword evidence="3" id="KW-1185">Reference proteome</keyword>
<dbReference type="RefSeq" id="WP_120166227.1">
    <property type="nucleotide sequence ID" value="NZ_MCIB01000001.1"/>
</dbReference>
<comment type="caution">
    <text evidence="2">The sequence shown here is derived from an EMBL/GenBank/DDBJ whole genome shotgun (WGS) entry which is preliminary data.</text>
</comment>
<dbReference type="PANTHER" id="PTHR13355:SF11">
    <property type="entry name" value="GLUCOSAMINE 6-PHOSPHATE N-ACETYLTRANSFERASE"/>
    <property type="match status" value="1"/>
</dbReference>
<dbReference type="OrthoDB" id="9796171at2"/>